<dbReference type="InterPro" id="IPR027417">
    <property type="entry name" value="P-loop_NTPase"/>
</dbReference>
<evidence type="ECO:0000313" key="4">
    <source>
        <dbReference type="Proteomes" id="UP001059401"/>
    </source>
</evidence>
<evidence type="ECO:0000259" key="2">
    <source>
        <dbReference type="Pfam" id="PF17289"/>
    </source>
</evidence>
<evidence type="ECO:0000313" key="3">
    <source>
        <dbReference type="EMBL" id="UTY27621.1"/>
    </source>
</evidence>
<reference evidence="3" key="1">
    <citation type="submission" date="2019-04" db="EMBL/GenBank/DDBJ databases">
        <title>Whole genome sequencing of oral phylogroup 2 treponemes.</title>
        <authorList>
            <person name="Chan Y."/>
            <person name="Zeng H.H."/>
            <person name="Yu X.L."/>
            <person name="Leung W.K."/>
            <person name="Watt R.M."/>
        </authorList>
    </citation>
    <scope>NUCLEOTIDE SEQUENCE</scope>
    <source>
        <strain evidence="3">OMZ 847</strain>
    </source>
</reference>
<dbReference type="Gene3D" id="3.30.420.240">
    <property type="match status" value="1"/>
</dbReference>
<accession>A0ABY5HQH6</accession>
<keyword evidence="4" id="KW-1185">Reference proteome</keyword>
<dbReference type="Pfam" id="PF17289">
    <property type="entry name" value="Terminase_6C"/>
    <property type="match status" value="1"/>
</dbReference>
<organism evidence="3 4">
    <name type="scientific">Treponema putidum</name>
    <dbReference type="NCBI Taxonomy" id="221027"/>
    <lineage>
        <taxon>Bacteria</taxon>
        <taxon>Pseudomonadati</taxon>
        <taxon>Spirochaetota</taxon>
        <taxon>Spirochaetia</taxon>
        <taxon>Spirochaetales</taxon>
        <taxon>Treponemataceae</taxon>
        <taxon>Treponema</taxon>
    </lineage>
</organism>
<sequence>MPILADILVLFSGRLWKQMKKRPELFTKEERLNYADAFIKVDQKSLDLDFWQEDFLMDTKRQAIILKSRRTGFSFITAMKGLVKAMDKGRIKYVRQFVSYNEDDAKEKINYVKEFYESLPKKVRKKCISATKTSMEFLDYGGKTVSRLISIACRPPRGRGGDIVFDEMGIYPENKARTIYTAGLPVTARGGCVEIGSTPLGKIGMFYDIFTKKDKYKTFNRYTIPWWFTGAICKNVAEAVIKAPEMTTEERVKKYGEEIILNLFDSMLLEDFQQEFECTFVDSAMSFITLDLIYANTPGMREEDRTTALIGGDIENDKDVEEEEDIEIKVFRDTDSLLLGYNPQKHGRLFAGYDVARKRDAAVIFVIGVLDNGKKASVAEIEMRNKSFEFQREQLRKILRQLPVVRVCVDRTGQGEDTTETLQNEFGTARIEGILFNSASKEELAIGVRDGLEKREFLLQNDSKFHRQIHSIKREPTSGGSFRYDSSRDEEGHADSFWAWALANYAVTGKRTEKEGFYQQLKKKKEAAKKGIIEHVNKDDEPAVRKKGKTYAQLMRDWDKKQGGR</sequence>
<dbReference type="Gene3D" id="3.40.50.300">
    <property type="entry name" value="P-loop containing nucleotide triphosphate hydrolases"/>
    <property type="match status" value="1"/>
</dbReference>
<dbReference type="InterPro" id="IPR035421">
    <property type="entry name" value="Terminase_6C"/>
</dbReference>
<protein>
    <recommendedName>
        <fullName evidence="2">Terminase large subunit gp17-like C-terminal domain-containing protein</fullName>
    </recommendedName>
</protein>
<proteinExistence type="predicted"/>
<feature type="domain" description="Terminase large subunit gp17-like C-terminal" evidence="2">
    <location>
        <begin position="352"/>
        <end position="503"/>
    </location>
</feature>
<name>A0ABY5HQH6_9SPIR</name>
<evidence type="ECO:0000256" key="1">
    <source>
        <dbReference type="ARBA" id="ARBA00022612"/>
    </source>
</evidence>
<dbReference type="EMBL" id="CP038802">
    <property type="protein sequence ID" value="UTY27621.1"/>
    <property type="molecule type" value="Genomic_DNA"/>
</dbReference>
<dbReference type="Proteomes" id="UP001059401">
    <property type="component" value="Chromosome"/>
</dbReference>
<gene>
    <name evidence="3" type="ORF">E4N76_00450</name>
</gene>
<keyword evidence="1" id="KW-1188">Viral release from host cell</keyword>